<proteinExistence type="predicted"/>
<dbReference type="EMBL" id="MWWR01000002">
    <property type="protein sequence ID" value="OZG53332.1"/>
    <property type="molecule type" value="Genomic_DNA"/>
</dbReference>
<reference evidence="3 4" key="1">
    <citation type="journal article" date="2017" name="BMC Genomics">
        <title>Comparative genomic and phylogenomic analyses of the Bifidobacteriaceae family.</title>
        <authorList>
            <person name="Lugli G.A."/>
            <person name="Milani C."/>
            <person name="Turroni F."/>
            <person name="Duranti S."/>
            <person name="Mancabelli L."/>
            <person name="Mangifesta M."/>
            <person name="Ferrario C."/>
            <person name="Modesto M."/>
            <person name="Mattarelli P."/>
            <person name="Jiri K."/>
            <person name="van Sinderen D."/>
            <person name="Ventura M."/>
        </authorList>
    </citation>
    <scope>NUCLEOTIDE SEQUENCE [LARGE SCALE GENOMIC DNA]</scope>
    <source>
        <strain evidence="3 4">DSM 24742</strain>
    </source>
</reference>
<evidence type="ECO:0000313" key="4">
    <source>
        <dbReference type="Proteomes" id="UP000216725"/>
    </source>
</evidence>
<accession>A0A261F2I5</accession>
<dbReference type="Pfam" id="PF12158">
    <property type="entry name" value="DUF3592"/>
    <property type="match status" value="1"/>
</dbReference>
<dbReference type="AlphaFoldDB" id="A0A261F2I5"/>
<keyword evidence="1" id="KW-1133">Transmembrane helix</keyword>
<keyword evidence="4" id="KW-1185">Reference proteome</keyword>
<dbReference type="OrthoDB" id="4222265at2"/>
<sequence>MVFSTFLFWFAAIIFAGSVFCLGMGIGRWRRDSMLRSHCTERTEGKVTGYSTSQQITGSTFLPVVAYHVAGESHTVTGPTFASYTASTVKGDGTRDGHRLQRTNITDIDDLPDGLKVYDFSDAPRERMGNALAEPFPEGRRVPVFYDPDKPSRAYVIRMCPSSSMTKTFLLLGGIELVAAIVFLVIGLLW</sequence>
<dbReference type="InterPro" id="IPR021994">
    <property type="entry name" value="DUF3592"/>
</dbReference>
<gene>
    <name evidence="3" type="ORF">PSRA_0139</name>
</gene>
<dbReference type="RefSeq" id="WP_094659943.1">
    <property type="nucleotide sequence ID" value="NZ_MWWR01000002.1"/>
</dbReference>
<protein>
    <recommendedName>
        <fullName evidence="2">DUF3592 domain-containing protein</fullName>
    </recommendedName>
</protein>
<organism evidence="3 4">
    <name type="scientific">Pseudoscardovia radai</name>
    <dbReference type="NCBI Taxonomy" id="987066"/>
    <lineage>
        <taxon>Bacteria</taxon>
        <taxon>Bacillati</taxon>
        <taxon>Actinomycetota</taxon>
        <taxon>Actinomycetes</taxon>
        <taxon>Bifidobacteriales</taxon>
        <taxon>Bifidobacteriaceae</taxon>
        <taxon>Pseudoscardovia</taxon>
    </lineage>
</organism>
<evidence type="ECO:0000259" key="2">
    <source>
        <dbReference type="Pfam" id="PF12158"/>
    </source>
</evidence>
<feature type="transmembrane region" description="Helical" evidence="1">
    <location>
        <begin position="168"/>
        <end position="189"/>
    </location>
</feature>
<keyword evidence="1" id="KW-0472">Membrane</keyword>
<keyword evidence="1" id="KW-0812">Transmembrane</keyword>
<feature type="transmembrane region" description="Helical" evidence="1">
    <location>
        <begin position="6"/>
        <end position="26"/>
    </location>
</feature>
<feature type="domain" description="DUF3592" evidence="2">
    <location>
        <begin position="124"/>
        <end position="158"/>
    </location>
</feature>
<name>A0A261F2I5_9BIFI</name>
<dbReference type="Proteomes" id="UP000216725">
    <property type="component" value="Unassembled WGS sequence"/>
</dbReference>
<comment type="caution">
    <text evidence="3">The sequence shown here is derived from an EMBL/GenBank/DDBJ whole genome shotgun (WGS) entry which is preliminary data.</text>
</comment>
<evidence type="ECO:0000256" key="1">
    <source>
        <dbReference type="SAM" id="Phobius"/>
    </source>
</evidence>
<evidence type="ECO:0000313" key="3">
    <source>
        <dbReference type="EMBL" id="OZG53332.1"/>
    </source>
</evidence>